<dbReference type="Proteomes" id="UP001610444">
    <property type="component" value="Unassembled WGS sequence"/>
</dbReference>
<feature type="transmembrane region" description="Helical" evidence="1">
    <location>
        <begin position="47"/>
        <end position="67"/>
    </location>
</feature>
<sequence>MMWRYFDAWKAPASPACGSGALCAGGRALLTAVNPLWRSLGNPSRSYNRVCMFILWAVAAVAIATISNMTGSEMIIMDAFPGSCGN</sequence>
<keyword evidence="3" id="KW-1185">Reference proteome</keyword>
<organism evidence="2 3">
    <name type="scientific">Aspergillus pseudodeflectus</name>
    <dbReference type="NCBI Taxonomy" id="176178"/>
    <lineage>
        <taxon>Eukaryota</taxon>
        <taxon>Fungi</taxon>
        <taxon>Dikarya</taxon>
        <taxon>Ascomycota</taxon>
        <taxon>Pezizomycotina</taxon>
        <taxon>Eurotiomycetes</taxon>
        <taxon>Eurotiomycetidae</taxon>
        <taxon>Eurotiales</taxon>
        <taxon>Aspergillaceae</taxon>
        <taxon>Aspergillus</taxon>
        <taxon>Aspergillus subgen. Nidulantes</taxon>
    </lineage>
</organism>
<comment type="caution">
    <text evidence="2">The sequence shown here is derived from an EMBL/GenBank/DDBJ whole genome shotgun (WGS) entry which is preliminary data.</text>
</comment>
<protein>
    <submittedName>
        <fullName evidence="2">Uncharacterized protein</fullName>
    </submittedName>
</protein>
<reference evidence="2 3" key="1">
    <citation type="submission" date="2024-07" db="EMBL/GenBank/DDBJ databases">
        <title>Section-level genome sequencing and comparative genomics of Aspergillus sections Usti and Cavernicolus.</title>
        <authorList>
            <consortium name="Lawrence Berkeley National Laboratory"/>
            <person name="Nybo J.L."/>
            <person name="Vesth T.C."/>
            <person name="Theobald S."/>
            <person name="Frisvad J.C."/>
            <person name="Larsen T.O."/>
            <person name="Kjaerboelling I."/>
            <person name="Rothschild-Mancinelli K."/>
            <person name="Lyhne E.K."/>
            <person name="Kogle M.E."/>
            <person name="Barry K."/>
            <person name="Clum A."/>
            <person name="Na H."/>
            <person name="Ledsgaard L."/>
            <person name="Lin J."/>
            <person name="Lipzen A."/>
            <person name="Kuo A."/>
            <person name="Riley R."/>
            <person name="Mondo S."/>
            <person name="LaButti K."/>
            <person name="Haridas S."/>
            <person name="Pangalinan J."/>
            <person name="Salamov A.A."/>
            <person name="Simmons B.A."/>
            <person name="Magnuson J.K."/>
            <person name="Chen J."/>
            <person name="Drula E."/>
            <person name="Henrissat B."/>
            <person name="Wiebenga A."/>
            <person name="Lubbers R.J."/>
            <person name="Gomes A.C."/>
            <person name="Macurrencykelacurrency M.R."/>
            <person name="Stajich J."/>
            <person name="Grigoriev I.V."/>
            <person name="Mortensen U.H."/>
            <person name="De vries R.P."/>
            <person name="Baker S.E."/>
            <person name="Andersen M.R."/>
        </authorList>
    </citation>
    <scope>NUCLEOTIDE SEQUENCE [LARGE SCALE GENOMIC DNA]</scope>
    <source>
        <strain evidence="2 3">CBS 756.74</strain>
    </source>
</reference>
<name>A0ABR4LB20_9EURO</name>
<dbReference type="RefSeq" id="XP_070905750.1">
    <property type="nucleotide sequence ID" value="XM_071038075.1"/>
</dbReference>
<proteinExistence type="predicted"/>
<evidence type="ECO:0000313" key="3">
    <source>
        <dbReference type="Proteomes" id="UP001610444"/>
    </source>
</evidence>
<keyword evidence="1" id="KW-1133">Transmembrane helix</keyword>
<dbReference type="EMBL" id="JBFXLR010000001">
    <property type="protein sequence ID" value="KAL2861660.1"/>
    <property type="molecule type" value="Genomic_DNA"/>
</dbReference>
<dbReference type="GeneID" id="98153239"/>
<gene>
    <name evidence="2" type="ORF">BJX68DRAFT_223017</name>
</gene>
<evidence type="ECO:0000256" key="1">
    <source>
        <dbReference type="SAM" id="Phobius"/>
    </source>
</evidence>
<keyword evidence="1" id="KW-0812">Transmembrane</keyword>
<evidence type="ECO:0000313" key="2">
    <source>
        <dbReference type="EMBL" id="KAL2861660.1"/>
    </source>
</evidence>
<accession>A0ABR4LB20</accession>
<keyword evidence="1" id="KW-0472">Membrane</keyword>